<evidence type="ECO:0000313" key="2">
    <source>
        <dbReference type="Proteomes" id="UP000289856"/>
    </source>
</evidence>
<sequence length="449" mass="50486">MKRKFVIGSIAVAVLFSTQACTKVEKVKEPVTLKVWSWEGNYGTYATDFAGAHQGIRLVRVAPIDETNPMNEYDPDKIKQRFEQTIQAIDELQPDVLLLEMPQYIKLAREGKLVSLEQRVKEKSFNEATYSPSLLTMLRIQGNDELYGLSDNLYSEAIYYNKTLLNKNQIPLPQSSMSWEETLRLANRVTNTNAGIAGYFAGTDERTRAWVTISGIGMTSKLQYVNAKEKKVTINTPAWAKIWQMVLDGYKSGAIIENTKEMSVNRGGHNYYKPEDSYGLFLSGKAAMIKASPGFKDILNEQKVGFEWGVVAEPSDPTLNEGISMQPLNIYAISAASPYKDEAWQLIDYLVGEERQKQQAAVISMGGLPARIHADQGEVSFIKPFIELAPSPVGQFVEFYRDDIPISFLDSFYNLANAYFLKLLDGTLSVDEALKQLQEEAQVELNKFK</sequence>
<dbReference type="KEGG" id="cohn:KCTCHS21_06250"/>
<dbReference type="Gene3D" id="3.40.190.10">
    <property type="entry name" value="Periplasmic binding protein-like II"/>
    <property type="match status" value="1"/>
</dbReference>
<dbReference type="InterPro" id="IPR006059">
    <property type="entry name" value="SBP"/>
</dbReference>
<reference evidence="1 2" key="1">
    <citation type="submission" date="2019-01" db="EMBL/GenBank/DDBJ databases">
        <title>Complete genome sequence of Cohnella hallensis HS21 isolated from Korean fir (Abies koreana) rhizospheric soil.</title>
        <authorList>
            <person name="Jiang L."/>
            <person name="Kang S.W."/>
            <person name="Kim S."/>
            <person name="Jung J."/>
            <person name="Kim C.Y."/>
            <person name="Kim D.H."/>
            <person name="Kim S.W."/>
            <person name="Lee J."/>
        </authorList>
    </citation>
    <scope>NUCLEOTIDE SEQUENCE [LARGE SCALE GENOMIC DNA]</scope>
    <source>
        <strain evidence="1 2">HS21</strain>
    </source>
</reference>
<dbReference type="PANTHER" id="PTHR43649">
    <property type="entry name" value="ARABINOSE-BINDING PROTEIN-RELATED"/>
    <property type="match status" value="1"/>
</dbReference>
<dbReference type="InterPro" id="IPR050490">
    <property type="entry name" value="Bact_solute-bd_prot1"/>
</dbReference>
<protein>
    <recommendedName>
        <fullName evidence="3">ABC transporter substrate-binding protein</fullName>
    </recommendedName>
</protein>
<accession>A0A3T1CZF8</accession>
<keyword evidence="2" id="KW-1185">Reference proteome</keyword>
<name>A0A3T1CZF8_9BACL</name>
<dbReference type="PANTHER" id="PTHR43649:SF12">
    <property type="entry name" value="DIACETYLCHITOBIOSE BINDING PROTEIN DASA"/>
    <property type="match status" value="1"/>
</dbReference>
<dbReference type="OrthoDB" id="9808332at2"/>
<dbReference type="AlphaFoldDB" id="A0A3T1CZF8"/>
<dbReference type="RefSeq" id="WP_157993933.1">
    <property type="nucleotide sequence ID" value="NZ_AP019400.1"/>
</dbReference>
<dbReference type="PROSITE" id="PS51257">
    <property type="entry name" value="PROKAR_LIPOPROTEIN"/>
    <property type="match status" value="1"/>
</dbReference>
<dbReference type="Pfam" id="PF13416">
    <property type="entry name" value="SBP_bac_8"/>
    <property type="match status" value="1"/>
</dbReference>
<evidence type="ECO:0000313" key="1">
    <source>
        <dbReference type="EMBL" id="BBI31226.1"/>
    </source>
</evidence>
<dbReference type="SUPFAM" id="SSF53850">
    <property type="entry name" value="Periplasmic binding protein-like II"/>
    <property type="match status" value="1"/>
</dbReference>
<organism evidence="1 2">
    <name type="scientific">Cohnella abietis</name>
    <dbReference type="NCBI Taxonomy" id="2507935"/>
    <lineage>
        <taxon>Bacteria</taxon>
        <taxon>Bacillati</taxon>
        <taxon>Bacillota</taxon>
        <taxon>Bacilli</taxon>
        <taxon>Bacillales</taxon>
        <taxon>Paenibacillaceae</taxon>
        <taxon>Cohnella</taxon>
    </lineage>
</organism>
<proteinExistence type="predicted"/>
<evidence type="ECO:0008006" key="3">
    <source>
        <dbReference type="Google" id="ProtNLM"/>
    </source>
</evidence>
<dbReference type="EMBL" id="AP019400">
    <property type="protein sequence ID" value="BBI31226.1"/>
    <property type="molecule type" value="Genomic_DNA"/>
</dbReference>
<gene>
    <name evidence="1" type="ORF">KCTCHS21_06250</name>
</gene>
<dbReference type="Proteomes" id="UP000289856">
    <property type="component" value="Chromosome"/>
</dbReference>